<evidence type="ECO:0000313" key="1">
    <source>
        <dbReference type="EMBL" id="KAI4347884.1"/>
    </source>
</evidence>
<sequence>MSSSAQTFPVLHSIPLTNQSHYLLMANTQHHVTIPNANEPTKPLVVINASGDNIIKLTSTNYLSWKLQIEALLISYDIQEFIDGSHPSPAPTVTVNNAPIPNPEYNTWFCQDKLIFSACCISHPALANPANIRFSNRATYSRSSWPPHRHSTPQQLANISPPIDRSRPQPRPYLGRCQGCLQQGHTILQCSLFRVLSSTPPSTSGPRPSQHWQSRLPQRLQPRANIATAPVSETLAWLLDTSASHHVTTDLNNLFMHNPYDGSDDIVIGDGSALPIIHTGSTTLSTPSYDFSLQNVLFVPTMKKNLISISQFCKTNHISIEFLPTSFHVKDLRTGKILL</sequence>
<dbReference type="EMBL" id="CM039429">
    <property type="protein sequence ID" value="KAI4347884.1"/>
    <property type="molecule type" value="Genomic_DNA"/>
</dbReference>
<reference evidence="1 2" key="1">
    <citation type="journal article" date="2022" name="DNA Res.">
        <title>Chromosomal-level genome assembly of the orchid tree Bauhinia variegata (Leguminosae; Cercidoideae) supports the allotetraploid origin hypothesis of Bauhinia.</title>
        <authorList>
            <person name="Zhong Y."/>
            <person name="Chen Y."/>
            <person name="Zheng D."/>
            <person name="Pang J."/>
            <person name="Liu Y."/>
            <person name="Luo S."/>
            <person name="Meng S."/>
            <person name="Qian L."/>
            <person name="Wei D."/>
            <person name="Dai S."/>
            <person name="Zhou R."/>
        </authorList>
    </citation>
    <scope>NUCLEOTIDE SEQUENCE [LARGE SCALE GENOMIC DNA]</scope>
    <source>
        <strain evidence="1">BV-YZ2020</strain>
    </source>
</reference>
<evidence type="ECO:0000313" key="2">
    <source>
        <dbReference type="Proteomes" id="UP000828941"/>
    </source>
</evidence>
<name>A0ACB9PIP8_BAUVA</name>
<proteinExistence type="predicted"/>
<gene>
    <name evidence="1" type="ORF">L6164_008660</name>
</gene>
<organism evidence="1 2">
    <name type="scientific">Bauhinia variegata</name>
    <name type="common">Purple orchid tree</name>
    <name type="synonym">Phanera variegata</name>
    <dbReference type="NCBI Taxonomy" id="167791"/>
    <lineage>
        <taxon>Eukaryota</taxon>
        <taxon>Viridiplantae</taxon>
        <taxon>Streptophyta</taxon>
        <taxon>Embryophyta</taxon>
        <taxon>Tracheophyta</taxon>
        <taxon>Spermatophyta</taxon>
        <taxon>Magnoliopsida</taxon>
        <taxon>eudicotyledons</taxon>
        <taxon>Gunneridae</taxon>
        <taxon>Pentapetalae</taxon>
        <taxon>rosids</taxon>
        <taxon>fabids</taxon>
        <taxon>Fabales</taxon>
        <taxon>Fabaceae</taxon>
        <taxon>Cercidoideae</taxon>
        <taxon>Cercideae</taxon>
        <taxon>Bauhiniinae</taxon>
        <taxon>Bauhinia</taxon>
    </lineage>
</organism>
<protein>
    <submittedName>
        <fullName evidence="1">Uncharacterized protein</fullName>
    </submittedName>
</protein>
<dbReference type="Proteomes" id="UP000828941">
    <property type="component" value="Chromosome 4"/>
</dbReference>
<keyword evidence="2" id="KW-1185">Reference proteome</keyword>
<accession>A0ACB9PIP8</accession>
<comment type="caution">
    <text evidence="1">The sequence shown here is derived from an EMBL/GenBank/DDBJ whole genome shotgun (WGS) entry which is preliminary data.</text>
</comment>